<dbReference type="AlphaFoldDB" id="A0AAD7MP37"/>
<name>A0AAD7MP37_9AGAR</name>
<sequence>MASSFTTRSILRLRAPVLRSSPDTAPPEPAAHEYDTVLKLILALLDDKADLLSCSLVCRAWIGPARRFLAFRVSEKGFSLFSARNAQLSTTAQHLRLIKLAKSTFKLSELSGFRVLKSLELHMDPLPKSLPHLQCLESLTLRRCLADMTRARLEPLLEGLPALRELSLGTGRISSHVLSADLDGRPLITLATLSLDGEFSQDVVYALRTRKLSLCAPFTSSAYVCIISKYLHELGEELTTLAITAGLEQLYSLDLSRSSGVRHIAVALHVNGADNVFDIEPHALSFLVRVAKSCMLESITLYIIGCVVGGHDTSRISLTNFGAFFKAFMQTPRTRGVRKIEVQFRGETLQGLTASSPGGRMYECNPDLPARQRLVASLMSAMPEDGWLFGASGDRHISFLLLPSKGFYGL</sequence>
<evidence type="ECO:0000313" key="2">
    <source>
        <dbReference type="Proteomes" id="UP001215280"/>
    </source>
</evidence>
<dbReference type="Proteomes" id="UP001215280">
    <property type="component" value="Unassembled WGS sequence"/>
</dbReference>
<proteinExistence type="predicted"/>
<dbReference type="SUPFAM" id="SSF52047">
    <property type="entry name" value="RNI-like"/>
    <property type="match status" value="1"/>
</dbReference>
<dbReference type="Gene3D" id="3.80.10.10">
    <property type="entry name" value="Ribonuclease Inhibitor"/>
    <property type="match status" value="1"/>
</dbReference>
<reference evidence="1" key="1">
    <citation type="submission" date="2023-03" db="EMBL/GenBank/DDBJ databases">
        <title>Massive genome expansion in bonnet fungi (Mycena s.s.) driven by repeated elements and novel gene families across ecological guilds.</title>
        <authorList>
            <consortium name="Lawrence Berkeley National Laboratory"/>
            <person name="Harder C.B."/>
            <person name="Miyauchi S."/>
            <person name="Viragh M."/>
            <person name="Kuo A."/>
            <person name="Thoen E."/>
            <person name="Andreopoulos B."/>
            <person name="Lu D."/>
            <person name="Skrede I."/>
            <person name="Drula E."/>
            <person name="Henrissat B."/>
            <person name="Morin E."/>
            <person name="Kohler A."/>
            <person name="Barry K."/>
            <person name="LaButti K."/>
            <person name="Morin E."/>
            <person name="Salamov A."/>
            <person name="Lipzen A."/>
            <person name="Mereny Z."/>
            <person name="Hegedus B."/>
            <person name="Baldrian P."/>
            <person name="Stursova M."/>
            <person name="Weitz H."/>
            <person name="Taylor A."/>
            <person name="Grigoriev I.V."/>
            <person name="Nagy L.G."/>
            <person name="Martin F."/>
            <person name="Kauserud H."/>
        </authorList>
    </citation>
    <scope>NUCLEOTIDE SEQUENCE</scope>
    <source>
        <strain evidence="1">CBHHK188m</strain>
    </source>
</reference>
<evidence type="ECO:0008006" key="3">
    <source>
        <dbReference type="Google" id="ProtNLM"/>
    </source>
</evidence>
<comment type="caution">
    <text evidence="1">The sequence shown here is derived from an EMBL/GenBank/DDBJ whole genome shotgun (WGS) entry which is preliminary data.</text>
</comment>
<accession>A0AAD7MP37</accession>
<dbReference type="Gene3D" id="1.20.1280.50">
    <property type="match status" value="1"/>
</dbReference>
<gene>
    <name evidence="1" type="ORF">DFH07DRAFT_946043</name>
</gene>
<keyword evidence="2" id="KW-1185">Reference proteome</keyword>
<organism evidence="1 2">
    <name type="scientific">Mycena maculata</name>
    <dbReference type="NCBI Taxonomy" id="230809"/>
    <lineage>
        <taxon>Eukaryota</taxon>
        <taxon>Fungi</taxon>
        <taxon>Dikarya</taxon>
        <taxon>Basidiomycota</taxon>
        <taxon>Agaricomycotina</taxon>
        <taxon>Agaricomycetes</taxon>
        <taxon>Agaricomycetidae</taxon>
        <taxon>Agaricales</taxon>
        <taxon>Marasmiineae</taxon>
        <taxon>Mycenaceae</taxon>
        <taxon>Mycena</taxon>
    </lineage>
</organism>
<protein>
    <recommendedName>
        <fullName evidence="3">F-box domain-containing protein</fullName>
    </recommendedName>
</protein>
<evidence type="ECO:0000313" key="1">
    <source>
        <dbReference type="EMBL" id="KAJ7726436.1"/>
    </source>
</evidence>
<dbReference type="InterPro" id="IPR032675">
    <property type="entry name" value="LRR_dom_sf"/>
</dbReference>
<dbReference type="EMBL" id="JARJLG010000219">
    <property type="protein sequence ID" value="KAJ7726436.1"/>
    <property type="molecule type" value="Genomic_DNA"/>
</dbReference>